<comment type="caution">
    <text evidence="1">The sequence shown here is derived from an EMBL/GenBank/DDBJ whole genome shotgun (WGS) entry which is preliminary data.</text>
</comment>
<name>A0ABT0ITA4_9HYPH</name>
<keyword evidence="2" id="KW-1185">Reference proteome</keyword>
<organism evidence="1 2">
    <name type="scientific">Neorhizobium turbinariae</name>
    <dbReference type="NCBI Taxonomy" id="2937795"/>
    <lineage>
        <taxon>Bacteria</taxon>
        <taxon>Pseudomonadati</taxon>
        <taxon>Pseudomonadota</taxon>
        <taxon>Alphaproteobacteria</taxon>
        <taxon>Hyphomicrobiales</taxon>
        <taxon>Rhizobiaceae</taxon>
        <taxon>Rhizobium/Agrobacterium group</taxon>
        <taxon>Neorhizobium</taxon>
    </lineage>
</organism>
<evidence type="ECO:0000313" key="2">
    <source>
        <dbReference type="Proteomes" id="UP001202827"/>
    </source>
</evidence>
<gene>
    <name evidence="1" type="ORF">M0654_14085</name>
</gene>
<evidence type="ECO:0000313" key="1">
    <source>
        <dbReference type="EMBL" id="MCK8781112.1"/>
    </source>
</evidence>
<reference evidence="1 2" key="1">
    <citation type="submission" date="2022-04" db="EMBL/GenBank/DDBJ databases">
        <title>Rhizobium coralii sp. nov., isolated from coral Turbinaria peltata.</title>
        <authorList>
            <person name="Sun H."/>
        </authorList>
    </citation>
    <scope>NUCLEOTIDE SEQUENCE [LARGE SCALE GENOMIC DNA]</scope>
    <source>
        <strain evidence="1 2">NTR19</strain>
    </source>
</reference>
<protein>
    <submittedName>
        <fullName evidence="1">Uncharacterized protein</fullName>
    </submittedName>
</protein>
<dbReference type="EMBL" id="JALPRY010000015">
    <property type="protein sequence ID" value="MCK8781112.1"/>
    <property type="molecule type" value="Genomic_DNA"/>
</dbReference>
<accession>A0ABT0ITA4</accession>
<dbReference type="RefSeq" id="WP_248683676.1">
    <property type="nucleotide sequence ID" value="NZ_JALPRY010000015.1"/>
</dbReference>
<proteinExistence type="predicted"/>
<dbReference type="Proteomes" id="UP001202827">
    <property type="component" value="Unassembled WGS sequence"/>
</dbReference>
<sequence length="61" mass="6176">MTIQNMILALGSAVAGGLLVALLMHPETPTVTAAAKSARLSGSPAETAFLPERFGVPALSQ</sequence>